<reference evidence="1 2" key="1">
    <citation type="submission" date="2019-06" db="EMBL/GenBank/DDBJ databases">
        <title>A chromosomal-level reference genome of Carpinus fangiana (Coryloideae, Betulaceae).</title>
        <authorList>
            <person name="Yang X."/>
            <person name="Wang Z."/>
            <person name="Zhang L."/>
            <person name="Hao G."/>
            <person name="Liu J."/>
            <person name="Yang Y."/>
        </authorList>
    </citation>
    <scope>NUCLEOTIDE SEQUENCE [LARGE SCALE GENOMIC DNA]</scope>
    <source>
        <strain evidence="1">Cfa_2016G</strain>
        <tissue evidence="1">Leaf</tissue>
    </source>
</reference>
<protein>
    <submittedName>
        <fullName evidence="1">Uncharacterized protein</fullName>
    </submittedName>
</protein>
<evidence type="ECO:0000313" key="1">
    <source>
        <dbReference type="EMBL" id="KAE8056394.1"/>
    </source>
</evidence>
<dbReference type="Proteomes" id="UP000327013">
    <property type="component" value="Chromosome 5"/>
</dbReference>
<organism evidence="1 2">
    <name type="scientific">Carpinus fangiana</name>
    <dbReference type="NCBI Taxonomy" id="176857"/>
    <lineage>
        <taxon>Eukaryota</taxon>
        <taxon>Viridiplantae</taxon>
        <taxon>Streptophyta</taxon>
        <taxon>Embryophyta</taxon>
        <taxon>Tracheophyta</taxon>
        <taxon>Spermatophyta</taxon>
        <taxon>Magnoliopsida</taxon>
        <taxon>eudicotyledons</taxon>
        <taxon>Gunneridae</taxon>
        <taxon>Pentapetalae</taxon>
        <taxon>rosids</taxon>
        <taxon>fabids</taxon>
        <taxon>Fagales</taxon>
        <taxon>Betulaceae</taxon>
        <taxon>Carpinus</taxon>
    </lineage>
</organism>
<accession>A0A5N6R948</accession>
<dbReference type="AlphaFoldDB" id="A0A5N6R948"/>
<dbReference type="OrthoDB" id="672127at2759"/>
<evidence type="ECO:0000313" key="2">
    <source>
        <dbReference type="Proteomes" id="UP000327013"/>
    </source>
</evidence>
<dbReference type="InterPro" id="IPR004158">
    <property type="entry name" value="DUF247_pln"/>
</dbReference>
<name>A0A5N6R948_9ROSI</name>
<proteinExistence type="predicted"/>
<dbReference type="PANTHER" id="PTHR31170">
    <property type="entry name" value="BNAC04G53230D PROTEIN"/>
    <property type="match status" value="1"/>
</dbReference>
<keyword evidence="2" id="KW-1185">Reference proteome</keyword>
<gene>
    <name evidence="1" type="ORF">FH972_013172</name>
</gene>
<sequence length="209" mass="24538">MDRHAFDIENPYVPLANSLKKEFQSLSPPFSTECSIYRVPERLLHIKEKAYTPKVVSIGPLHHGMEGLKAMEAQKKRYLKDFIRQTNKSLEFYIKVEKEKEARLRGGYAETIQFSSDEFVKIILVDADFIIEVLLRHNFHEPQDKNDCIFNKPLMLQDVWPDLRLLENQLPFFILEDLFDPYKITVPFIIELSHNFFKKKLTSTFEGAA</sequence>
<dbReference type="EMBL" id="CM017325">
    <property type="protein sequence ID" value="KAE8056394.1"/>
    <property type="molecule type" value="Genomic_DNA"/>
</dbReference>
<dbReference type="Pfam" id="PF03140">
    <property type="entry name" value="DUF247"/>
    <property type="match status" value="1"/>
</dbReference>
<dbReference type="PANTHER" id="PTHR31170:SF17">
    <property type="match status" value="1"/>
</dbReference>